<dbReference type="RefSeq" id="WP_132170034.1">
    <property type="nucleotide sequence ID" value="NZ_SMKX01000061.1"/>
</dbReference>
<protein>
    <recommendedName>
        <fullName evidence="2">PLL-like beta propeller domain-containing protein</fullName>
    </recommendedName>
</protein>
<keyword evidence="4" id="KW-1185">Reference proteome</keyword>
<accession>A0A4R4ZH83</accession>
<dbReference type="InterPro" id="IPR058502">
    <property type="entry name" value="PLL-like_beta-prop"/>
</dbReference>
<proteinExistence type="predicted"/>
<dbReference type="EMBL" id="SMKX01000061">
    <property type="protein sequence ID" value="TDD57998.1"/>
    <property type="molecule type" value="Genomic_DNA"/>
</dbReference>
<evidence type="ECO:0000313" key="3">
    <source>
        <dbReference type="EMBL" id="TDD57998.1"/>
    </source>
</evidence>
<evidence type="ECO:0000313" key="4">
    <source>
        <dbReference type="Proteomes" id="UP000295124"/>
    </source>
</evidence>
<organism evidence="3 4">
    <name type="scientific">Kribbella antibiotica</name>
    <dbReference type="NCBI Taxonomy" id="190195"/>
    <lineage>
        <taxon>Bacteria</taxon>
        <taxon>Bacillati</taxon>
        <taxon>Actinomycetota</taxon>
        <taxon>Actinomycetes</taxon>
        <taxon>Propionibacteriales</taxon>
        <taxon>Kribbellaceae</taxon>
        <taxon>Kribbella</taxon>
    </lineage>
</organism>
<gene>
    <name evidence="3" type="ORF">E1263_21295</name>
</gene>
<dbReference type="SUPFAM" id="SSF89372">
    <property type="entry name" value="Fucose-specific lectin"/>
    <property type="match status" value="2"/>
</dbReference>
<keyword evidence="1" id="KW-0732">Signal</keyword>
<reference evidence="3 4" key="1">
    <citation type="submission" date="2019-03" db="EMBL/GenBank/DDBJ databases">
        <title>Draft genome sequences of novel Actinobacteria.</title>
        <authorList>
            <person name="Sahin N."/>
            <person name="Ay H."/>
            <person name="Saygin H."/>
        </authorList>
    </citation>
    <scope>NUCLEOTIDE SEQUENCE [LARGE SCALE GENOMIC DNA]</scope>
    <source>
        <strain evidence="3 4">JCM 13523</strain>
    </source>
</reference>
<sequence>MRIRLLTTAVLLLGATLVAPSTAQARDLQIFQTESVANGPVSRQEMLLRTASWIRDKVPYSQDNSTPHVNEFGSYRRDCSGYLSMAWHLSSSLSTATLPSVMHQITYDDLQPGDALLRRSGGVNHTGMFIRWEDTARTKPIIREEYQTGRIAEERPWSNSYLKTFTPYRYNKVVGATPSPVSSIGQDVTGRLMRFEATADGAVQLSEQTGPASTSWQVGTIDPPGGVVPGVAVATAADSIGRAYYFARTPNNKLRVGWENSPGSGPWLSATIEPTTDLESIETVQPVGRPTAVIDARGKLTYFVRTSDGRLFHGWQDQPGSATWHATIIRDSAGQAVQLDGDPMVSQDVLGRVAFLARTSDGKLLYGRQAAPGTGPWVVSTLAATGIVGNPSVGLDVSGKLVYFARGTDGKLQHGWQSTPGADTWQSTVVPATTDTDGVETVQLAGDPVVSLDNSGKLTYFVRTTDNRILHGWQDMPGSDPWHATIIRDAASNQAAPAAVDPALSTDSAGKLVVLLQSTWLYQHAPGTGPWHLGAISG</sequence>
<dbReference type="Gene3D" id="3.90.1720.10">
    <property type="entry name" value="endopeptidase domain like (from Nostoc punctiforme)"/>
    <property type="match status" value="1"/>
</dbReference>
<dbReference type="AlphaFoldDB" id="A0A4R4ZH83"/>
<dbReference type="Proteomes" id="UP000295124">
    <property type="component" value="Unassembled WGS sequence"/>
</dbReference>
<feature type="signal peptide" evidence="1">
    <location>
        <begin position="1"/>
        <end position="25"/>
    </location>
</feature>
<feature type="chain" id="PRO_5020253738" description="PLL-like beta propeller domain-containing protein" evidence="1">
    <location>
        <begin position="26"/>
        <end position="538"/>
    </location>
</feature>
<dbReference type="Gene3D" id="2.120.10.70">
    <property type="entry name" value="Fucose-specific lectin"/>
    <property type="match status" value="1"/>
</dbReference>
<name>A0A4R4ZH83_9ACTN</name>
<evidence type="ECO:0000256" key="1">
    <source>
        <dbReference type="SAM" id="SignalP"/>
    </source>
</evidence>
<dbReference type="Pfam" id="PF26607">
    <property type="entry name" value="DUF8189"/>
    <property type="match status" value="1"/>
</dbReference>
<dbReference type="OrthoDB" id="9815928at2"/>
<feature type="domain" description="PLL-like beta propeller" evidence="2">
    <location>
        <begin position="179"/>
        <end position="485"/>
    </location>
</feature>
<evidence type="ECO:0000259" key="2">
    <source>
        <dbReference type="Pfam" id="PF26607"/>
    </source>
</evidence>
<comment type="caution">
    <text evidence="3">The sequence shown here is derived from an EMBL/GenBank/DDBJ whole genome shotgun (WGS) entry which is preliminary data.</text>
</comment>